<organism evidence="2 3">
    <name type="scientific">Marinobacterium lacunae</name>
    <dbReference type="NCBI Taxonomy" id="1232683"/>
    <lineage>
        <taxon>Bacteria</taxon>
        <taxon>Pseudomonadati</taxon>
        <taxon>Pseudomonadota</taxon>
        <taxon>Gammaproteobacteria</taxon>
        <taxon>Oceanospirillales</taxon>
        <taxon>Oceanospirillaceae</taxon>
        <taxon>Marinobacterium</taxon>
    </lineage>
</organism>
<dbReference type="EMBL" id="JMQN01000011">
    <property type="protein sequence ID" value="KEA65304.1"/>
    <property type="molecule type" value="Genomic_DNA"/>
</dbReference>
<dbReference type="Proteomes" id="UP000028252">
    <property type="component" value="Unassembled WGS sequence"/>
</dbReference>
<dbReference type="STRING" id="1232683.ADIMK_0261"/>
<evidence type="ECO:0000313" key="2">
    <source>
        <dbReference type="EMBL" id="KEA65304.1"/>
    </source>
</evidence>
<dbReference type="InterPro" id="IPR025711">
    <property type="entry name" value="PepSY"/>
</dbReference>
<feature type="domain" description="PepSY" evidence="1">
    <location>
        <begin position="34"/>
        <end position="92"/>
    </location>
</feature>
<evidence type="ECO:0000259" key="1">
    <source>
        <dbReference type="Pfam" id="PF03413"/>
    </source>
</evidence>
<proteinExistence type="predicted"/>
<reference evidence="2 3" key="1">
    <citation type="submission" date="2014-04" db="EMBL/GenBank/DDBJ databases">
        <title>Marinobacterium kochiensis sp. nov., isolated from sediment sample collected from Kochi backwaters in Kerala, India.</title>
        <authorList>
            <person name="Singh A."/>
            <person name="Pinnaka A.K."/>
        </authorList>
    </citation>
    <scope>NUCLEOTIDE SEQUENCE [LARGE SCALE GENOMIC DNA]</scope>
    <source>
        <strain evidence="2 3">AK27</strain>
    </source>
</reference>
<dbReference type="AlphaFoldDB" id="A0A081G3E9"/>
<name>A0A081G3E9_9GAMM</name>
<gene>
    <name evidence="2" type="ORF">ADIMK_0261</name>
</gene>
<dbReference type="PATRIC" id="fig|1232683.4.peg.256"/>
<dbReference type="Pfam" id="PF03413">
    <property type="entry name" value="PepSY"/>
    <property type="match status" value="1"/>
</dbReference>
<sequence>MVVGTISLTSQLLWAKDKLGPDEARALVKRGEMLSLDELLEQHSKRLAGHLLDVDLEREHGRLIYEIEVLGEDGHVREFEIDARSGQLLKQELED</sequence>
<dbReference type="Gene3D" id="3.10.450.40">
    <property type="match status" value="1"/>
</dbReference>
<dbReference type="eggNOG" id="COG3212">
    <property type="taxonomic scope" value="Bacteria"/>
</dbReference>
<accession>A0A081G3E9</accession>
<keyword evidence="3" id="KW-1185">Reference proteome</keyword>
<evidence type="ECO:0000313" key="3">
    <source>
        <dbReference type="Proteomes" id="UP000028252"/>
    </source>
</evidence>
<protein>
    <recommendedName>
        <fullName evidence="1">PepSY domain-containing protein</fullName>
    </recommendedName>
</protein>
<dbReference type="RefSeq" id="WP_051692292.1">
    <property type="nucleotide sequence ID" value="NZ_JMQN01000011.1"/>
</dbReference>
<comment type="caution">
    <text evidence="2">The sequence shown here is derived from an EMBL/GenBank/DDBJ whole genome shotgun (WGS) entry which is preliminary data.</text>
</comment>